<reference evidence="2 3" key="1">
    <citation type="submission" date="2008-02" db="EMBL/GenBank/DDBJ databases">
        <title>Complete sequence of Shewanella woodyi ATCC 51908.</title>
        <authorList>
            <consortium name="US DOE Joint Genome Institute"/>
            <person name="Copeland A."/>
            <person name="Lucas S."/>
            <person name="Lapidus A."/>
            <person name="Glavina del Rio T."/>
            <person name="Dalin E."/>
            <person name="Tice H."/>
            <person name="Bruce D."/>
            <person name="Goodwin L."/>
            <person name="Pitluck S."/>
            <person name="Sims D."/>
            <person name="Brettin T."/>
            <person name="Detter J.C."/>
            <person name="Han C."/>
            <person name="Kuske C.R."/>
            <person name="Schmutz J."/>
            <person name="Larimer F."/>
            <person name="Land M."/>
            <person name="Hauser L."/>
            <person name="Kyrpides N."/>
            <person name="Lykidis A."/>
            <person name="Zhao J.-S."/>
            <person name="Richardson P."/>
        </authorList>
    </citation>
    <scope>NUCLEOTIDE SEQUENCE [LARGE SCALE GENOMIC DNA]</scope>
    <source>
        <strain evidence="3">ATCC 51908 / MS32</strain>
    </source>
</reference>
<gene>
    <name evidence="2" type="ordered locus">Swoo_3894</name>
</gene>
<dbReference type="KEGG" id="swd:Swoo_3894"/>
<feature type="transmembrane region" description="Helical" evidence="1">
    <location>
        <begin position="6"/>
        <end position="28"/>
    </location>
</feature>
<proteinExistence type="predicted"/>
<feature type="transmembrane region" description="Helical" evidence="1">
    <location>
        <begin position="102"/>
        <end position="123"/>
    </location>
</feature>
<sequence length="247" mass="27988">MFLSELGVAVAIGTVIAIIFAAIDSLLLNRQVKWLNDKAATWYIFFDNLNIPDLATPFFKHSSRYANIFLYISVFLFSYFATTLIVNGVVLELLQMRTFESIDFFDTLLILLVGISSLIYYLAIKALQFIFLKGFFYIGITMLSITSYLFIGFAPEIALYFVETEGDYVSMALLIGILSLFLIPLFCYLAFIIALFSLLFSFRVFKKTTSHLFELSSERKTIFAHLGVFIGLLVALGKFIIELSNST</sequence>
<keyword evidence="1" id="KW-1133">Transmembrane helix</keyword>
<feature type="transmembrane region" description="Helical" evidence="1">
    <location>
        <begin position="222"/>
        <end position="241"/>
    </location>
</feature>
<organism evidence="2 3">
    <name type="scientific">Shewanella woodyi (strain ATCC 51908 / MS32)</name>
    <dbReference type="NCBI Taxonomy" id="392500"/>
    <lineage>
        <taxon>Bacteria</taxon>
        <taxon>Pseudomonadati</taxon>
        <taxon>Pseudomonadota</taxon>
        <taxon>Gammaproteobacteria</taxon>
        <taxon>Alteromonadales</taxon>
        <taxon>Shewanellaceae</taxon>
        <taxon>Shewanella</taxon>
    </lineage>
</organism>
<keyword evidence="3" id="KW-1185">Reference proteome</keyword>
<dbReference type="AlphaFoldDB" id="B1KFH7"/>
<evidence type="ECO:0000313" key="3">
    <source>
        <dbReference type="Proteomes" id="UP000002168"/>
    </source>
</evidence>
<dbReference type="HOGENOM" id="CLU_1123906_0_0_6"/>
<keyword evidence="1" id="KW-0472">Membrane</keyword>
<evidence type="ECO:0000256" key="1">
    <source>
        <dbReference type="SAM" id="Phobius"/>
    </source>
</evidence>
<feature type="transmembrane region" description="Helical" evidence="1">
    <location>
        <begin position="135"/>
        <end position="162"/>
    </location>
</feature>
<feature type="transmembrane region" description="Helical" evidence="1">
    <location>
        <begin position="68"/>
        <end position="90"/>
    </location>
</feature>
<dbReference type="RefSeq" id="WP_012326482.1">
    <property type="nucleotide sequence ID" value="NC_010506.1"/>
</dbReference>
<accession>B1KFH7</accession>
<evidence type="ECO:0000313" key="2">
    <source>
        <dbReference type="EMBL" id="ACA88152.1"/>
    </source>
</evidence>
<dbReference type="EMBL" id="CP000961">
    <property type="protein sequence ID" value="ACA88152.1"/>
    <property type="molecule type" value="Genomic_DNA"/>
</dbReference>
<dbReference type="Proteomes" id="UP000002168">
    <property type="component" value="Chromosome"/>
</dbReference>
<name>B1KFH7_SHEWM</name>
<protein>
    <submittedName>
        <fullName evidence="2">Uncharacterized protein</fullName>
    </submittedName>
</protein>
<feature type="transmembrane region" description="Helical" evidence="1">
    <location>
        <begin position="168"/>
        <end position="201"/>
    </location>
</feature>
<keyword evidence="1" id="KW-0812">Transmembrane</keyword>